<name>A0A516GVB2_9FLAO</name>
<dbReference type="SUPFAM" id="SSF53807">
    <property type="entry name" value="Helical backbone' metal receptor"/>
    <property type="match status" value="1"/>
</dbReference>
<gene>
    <name evidence="3" type="ORF">FNB79_16040</name>
</gene>
<dbReference type="GO" id="GO:0071281">
    <property type="term" value="P:cellular response to iron ion"/>
    <property type="evidence" value="ECO:0007669"/>
    <property type="project" value="TreeGrafter"/>
</dbReference>
<dbReference type="PANTHER" id="PTHR30535">
    <property type="entry name" value="VITAMIN B12-BINDING PROTEIN"/>
    <property type="match status" value="1"/>
</dbReference>
<sequence length="384" mass="43541">MKIIQLKSLLLVLFICTFSCKQETKTTKEIKEKGVALNLKHAKGFAVKTFKNYKVLEIFSPWPNADQSYTYALVDRTKLEDITLNSDEFDAVIPIPIQRIVVTSTTHLPGLELLEEDQKLVGFPGTQYVSSENIRTRIDNNEVRELGKNEGVNTEVVLELRPDVVIAFGIDGNNSTMETIKNANIPVIYNGDWVEDSPLAKAEWIKFFGVLFNKETQAETVYNSIETEYLKAKTLAEQVEEKPSVFSGAMYKDVWYMPNGTSSEAQLLKDANANYLWKNTKGAGSLALNFETVFNTAKAAKIWINPSIYRSYKELESANAHYTKFDAFKHKNIYSMSNTKGATGGVLYYELGQARPDLVLKDLIKICHPELLQDYDLFFFKKLN</sequence>
<evidence type="ECO:0000259" key="2">
    <source>
        <dbReference type="PROSITE" id="PS50983"/>
    </source>
</evidence>
<dbReference type="InterPro" id="IPR002491">
    <property type="entry name" value="ABC_transptr_periplasmic_BD"/>
</dbReference>
<evidence type="ECO:0000313" key="3">
    <source>
        <dbReference type="EMBL" id="QDO95415.1"/>
    </source>
</evidence>
<organism evidence="3 4">
    <name type="scientific">Formosa sediminum</name>
    <dbReference type="NCBI Taxonomy" id="2594004"/>
    <lineage>
        <taxon>Bacteria</taxon>
        <taxon>Pseudomonadati</taxon>
        <taxon>Bacteroidota</taxon>
        <taxon>Flavobacteriia</taxon>
        <taxon>Flavobacteriales</taxon>
        <taxon>Flavobacteriaceae</taxon>
        <taxon>Formosa</taxon>
    </lineage>
</organism>
<dbReference type="PANTHER" id="PTHR30535:SF34">
    <property type="entry name" value="MOLYBDATE-BINDING PROTEIN MOLA"/>
    <property type="match status" value="1"/>
</dbReference>
<protein>
    <submittedName>
        <fullName evidence="3">ABC transporter substrate-binding protein</fullName>
    </submittedName>
</protein>
<dbReference type="RefSeq" id="WP_143382321.1">
    <property type="nucleotide sequence ID" value="NZ_CP041637.1"/>
</dbReference>
<feature type="signal peptide" evidence="1">
    <location>
        <begin position="1"/>
        <end position="21"/>
    </location>
</feature>
<evidence type="ECO:0000256" key="1">
    <source>
        <dbReference type="SAM" id="SignalP"/>
    </source>
</evidence>
<accession>A0A516GVB2</accession>
<keyword evidence="1" id="KW-0732">Signal</keyword>
<dbReference type="Gene3D" id="3.40.50.1980">
    <property type="entry name" value="Nitrogenase molybdenum iron protein domain"/>
    <property type="match status" value="2"/>
</dbReference>
<dbReference type="Proteomes" id="UP000319209">
    <property type="component" value="Chromosome"/>
</dbReference>
<reference evidence="3 4" key="1">
    <citation type="submission" date="2019-07" db="EMBL/GenBank/DDBJ databases">
        <title>Genome sequencing for Formosa sp. PS13.</title>
        <authorList>
            <person name="Park S.-J."/>
        </authorList>
    </citation>
    <scope>NUCLEOTIDE SEQUENCE [LARGE SCALE GENOMIC DNA]</scope>
    <source>
        <strain evidence="3 4">PS13</strain>
    </source>
</reference>
<dbReference type="InterPro" id="IPR050902">
    <property type="entry name" value="ABC_Transporter_SBP"/>
</dbReference>
<dbReference type="AlphaFoldDB" id="A0A516GVB2"/>
<feature type="chain" id="PRO_5021807395" evidence="1">
    <location>
        <begin position="22"/>
        <end position="384"/>
    </location>
</feature>
<proteinExistence type="predicted"/>
<dbReference type="OrthoDB" id="9812528at2"/>
<keyword evidence="4" id="KW-1185">Reference proteome</keyword>
<feature type="domain" description="Fe/B12 periplasmic-binding" evidence="2">
    <location>
        <begin position="99"/>
        <end position="371"/>
    </location>
</feature>
<evidence type="ECO:0000313" key="4">
    <source>
        <dbReference type="Proteomes" id="UP000319209"/>
    </source>
</evidence>
<dbReference type="Pfam" id="PF01497">
    <property type="entry name" value="Peripla_BP_2"/>
    <property type="match status" value="1"/>
</dbReference>
<dbReference type="EMBL" id="CP041637">
    <property type="protein sequence ID" value="QDO95415.1"/>
    <property type="molecule type" value="Genomic_DNA"/>
</dbReference>
<dbReference type="KEGG" id="fop:FNB79_16040"/>
<dbReference type="PROSITE" id="PS50983">
    <property type="entry name" value="FE_B12_PBP"/>
    <property type="match status" value="1"/>
</dbReference>